<evidence type="ECO:0000313" key="3">
    <source>
        <dbReference type="Proteomes" id="UP000305546"/>
    </source>
</evidence>
<reference evidence="2 3" key="1">
    <citation type="submission" date="2019-06" db="EMBL/GenBank/DDBJ databases">
        <title>Amycolatopsis alkalitolerans sp. nov., isolated from Gastrodia elata Blume.</title>
        <authorList>
            <person name="Narsing Rao M.P."/>
            <person name="Li W.J."/>
        </authorList>
    </citation>
    <scope>NUCLEOTIDE SEQUENCE [LARGE SCALE GENOMIC DNA]</scope>
    <source>
        <strain evidence="2 3">SYSUP0005</strain>
    </source>
</reference>
<dbReference type="PROSITE" id="PS50943">
    <property type="entry name" value="HTH_CROC1"/>
    <property type="match status" value="1"/>
</dbReference>
<gene>
    <name evidence="2" type="ORF">FG385_23845</name>
</gene>
<sequence>MSRPYSDPTSPDRKAVAVGLEPVTVAFVGRELKRLRREAGETQAQTAAIVGVARANLAQWETGKHLPSPQNARQLDTHFGTANALVELVEAARSPRDWERPVITPTVVTSDSLGSVFLRVGRSLAHHLVTGEDGRPIGWRHNLQQSKHPTALSTAYGLSAMVLVGEPYIDLQALAESLLSMRAHDGGWQGRSGSPRPEITAAVIDALFRVGTSMPVDQALNLIADSFVPDSAARPYLLSTTVHTVARLRPDGALADRLVDELLAARLDFPGKGKLWPEKNEPGLVAPEASVAHTARAVCALNDFRRRRDDRPEVEDAVEEAVRWLVSRQHPDDGVYEELIRPRPDGNGTTRVLIRHFTAAWVSQALATSPHFPLARMQKALDVLWKRYDRDNGLWAWGSGDLPIWMTLDAVAALREAAYATSALGPPGMRNQG</sequence>
<accession>A0A5C4M065</accession>
<dbReference type="CDD" id="cd00688">
    <property type="entry name" value="ISOPREN_C2_like"/>
    <property type="match status" value="1"/>
</dbReference>
<organism evidence="2 3">
    <name type="scientific">Amycolatopsis alkalitolerans</name>
    <dbReference type="NCBI Taxonomy" id="2547244"/>
    <lineage>
        <taxon>Bacteria</taxon>
        <taxon>Bacillati</taxon>
        <taxon>Actinomycetota</taxon>
        <taxon>Actinomycetes</taxon>
        <taxon>Pseudonocardiales</taxon>
        <taxon>Pseudonocardiaceae</taxon>
        <taxon>Amycolatopsis</taxon>
    </lineage>
</organism>
<protein>
    <submittedName>
        <fullName evidence="2">Helix-turn-helix domain-containing protein</fullName>
    </submittedName>
</protein>
<keyword evidence="3" id="KW-1185">Reference proteome</keyword>
<dbReference type="AlphaFoldDB" id="A0A5C4M065"/>
<evidence type="ECO:0000313" key="2">
    <source>
        <dbReference type="EMBL" id="TNC22926.1"/>
    </source>
</evidence>
<proteinExistence type="predicted"/>
<dbReference type="Gene3D" id="1.10.260.40">
    <property type="entry name" value="lambda repressor-like DNA-binding domains"/>
    <property type="match status" value="1"/>
</dbReference>
<evidence type="ECO:0000259" key="1">
    <source>
        <dbReference type="PROSITE" id="PS50943"/>
    </source>
</evidence>
<comment type="caution">
    <text evidence="2">The sequence shown here is derived from an EMBL/GenBank/DDBJ whole genome shotgun (WGS) entry which is preliminary data.</text>
</comment>
<dbReference type="SMART" id="SM00530">
    <property type="entry name" value="HTH_XRE"/>
    <property type="match status" value="1"/>
</dbReference>
<dbReference type="Pfam" id="PF13560">
    <property type="entry name" value="HTH_31"/>
    <property type="match status" value="1"/>
</dbReference>
<name>A0A5C4M065_9PSEU</name>
<dbReference type="InterPro" id="IPR001387">
    <property type="entry name" value="Cro/C1-type_HTH"/>
</dbReference>
<dbReference type="Gene3D" id="1.50.10.20">
    <property type="match status" value="2"/>
</dbReference>
<dbReference type="SUPFAM" id="SSF47413">
    <property type="entry name" value="lambda repressor-like DNA-binding domains"/>
    <property type="match status" value="1"/>
</dbReference>
<dbReference type="OrthoDB" id="3636907at2"/>
<dbReference type="EMBL" id="VDFW01000023">
    <property type="protein sequence ID" value="TNC22926.1"/>
    <property type="molecule type" value="Genomic_DNA"/>
</dbReference>
<dbReference type="SUPFAM" id="SSF48239">
    <property type="entry name" value="Terpenoid cyclases/Protein prenyltransferases"/>
    <property type="match status" value="1"/>
</dbReference>
<dbReference type="InterPro" id="IPR010982">
    <property type="entry name" value="Lambda_DNA-bd_dom_sf"/>
</dbReference>
<dbReference type="Proteomes" id="UP000305546">
    <property type="component" value="Unassembled WGS sequence"/>
</dbReference>
<dbReference type="InterPro" id="IPR008930">
    <property type="entry name" value="Terpenoid_cyclase/PrenylTrfase"/>
</dbReference>
<dbReference type="CDD" id="cd00093">
    <property type="entry name" value="HTH_XRE"/>
    <property type="match status" value="1"/>
</dbReference>
<feature type="domain" description="HTH cro/C1-type" evidence="1">
    <location>
        <begin position="32"/>
        <end position="85"/>
    </location>
</feature>
<dbReference type="RefSeq" id="WP_139099002.1">
    <property type="nucleotide sequence ID" value="NZ_VDFW01000023.1"/>
</dbReference>
<dbReference type="GO" id="GO:0003677">
    <property type="term" value="F:DNA binding"/>
    <property type="evidence" value="ECO:0007669"/>
    <property type="project" value="InterPro"/>
</dbReference>